<evidence type="ECO:0000256" key="2">
    <source>
        <dbReference type="ARBA" id="ARBA00023239"/>
    </source>
</evidence>
<dbReference type="Pfam" id="PF01989">
    <property type="entry name" value="AcnX_swivel_put"/>
    <property type="match status" value="1"/>
</dbReference>
<dbReference type="PANTHER" id="PTHR36577:SF3">
    <property type="entry name" value="DUF521 DOMAIN PROTEIN (AFU_ORTHOLOGUE AFUA_6G00490)"/>
    <property type="match status" value="1"/>
</dbReference>
<organism evidence="5">
    <name type="scientific">marine metagenome</name>
    <dbReference type="NCBI Taxonomy" id="408172"/>
    <lineage>
        <taxon>unclassified sequences</taxon>
        <taxon>metagenomes</taxon>
        <taxon>ecological metagenomes</taxon>
    </lineage>
</organism>
<evidence type="ECO:0000259" key="4">
    <source>
        <dbReference type="Pfam" id="PF04412"/>
    </source>
</evidence>
<dbReference type="SUPFAM" id="SSF52016">
    <property type="entry name" value="LeuD/IlvD-like"/>
    <property type="match status" value="1"/>
</dbReference>
<protein>
    <recommendedName>
        <fullName evidence="6">Aconitase X catalytic domain-containing protein</fullName>
    </recommendedName>
</protein>
<dbReference type="PANTHER" id="PTHR36577">
    <property type="entry name" value="DUF521 DOMAIN PROTEIN (AFU_ORTHOLOGUE AFUA_6G00490)"/>
    <property type="match status" value="1"/>
</dbReference>
<sequence>MKEPRTRGIVVEVPEELQSMLDGEHGQTKQKAARLVIDLAVTAGSSEFVRAEHAHVAGVSVITGGHGLRRFLADLSGDPQGKVSIPTTLNSAGCDRERIVEMGIEHPDFLEQQFEIVHAYAELGIDAILSCTPYDRGIDAEGIGSWAESNAVCFSNSYTSLLTNRESGLSALATALTGWAPYWGLHAPENRTPNILVNVECEMSDATDWSVLGDWIGKQVRPEWDLPWGPMPRITGLPWASFEMRKALTAAAANYGCPMLWADGLTVDAPPIDAYQGELAFTQDELDERYRDLAPKGRVDLVVIGCPQASVGEARATAAAARARMELGEAIPDQRLWVFMSGHNHDLISADGTLDLLEEAGALVLRDTCPEVTPYNRTRYNHLLTNSLKAEHYLTSGLNRMPTSVAPIEQCVAHAFDATLVEGPLPELGAVAPKPMATAKAHQSGDFESSGLGIPSQTEWSVTGKALATDVPITYLGYVNPDTGVIEEPGHPLEGVAIEDTVLIYPKGSGSTVAPFVLMGLVYTGRGPKAIVNRDVCPLTLPAASLLDVPYAHGFDADPTLEVNTGDEVSMALSDGAVTLRVLSRATED</sequence>
<gene>
    <name evidence="5" type="ORF">METZ01_LOCUS56505</name>
</gene>
<dbReference type="GO" id="GO:0016829">
    <property type="term" value="F:lyase activity"/>
    <property type="evidence" value="ECO:0007669"/>
    <property type="project" value="UniProtKB-KW"/>
</dbReference>
<evidence type="ECO:0000256" key="1">
    <source>
        <dbReference type="ARBA" id="ARBA00023004"/>
    </source>
</evidence>
<reference evidence="5" key="1">
    <citation type="submission" date="2018-05" db="EMBL/GenBank/DDBJ databases">
        <authorList>
            <person name="Lanie J.A."/>
            <person name="Ng W.-L."/>
            <person name="Kazmierczak K.M."/>
            <person name="Andrzejewski T.M."/>
            <person name="Davidsen T.M."/>
            <person name="Wayne K.J."/>
            <person name="Tettelin H."/>
            <person name="Glass J.I."/>
            <person name="Rusch D."/>
            <person name="Podicherti R."/>
            <person name="Tsui H.-C.T."/>
            <person name="Winkler M.E."/>
        </authorList>
    </citation>
    <scope>NUCLEOTIDE SEQUENCE</scope>
</reference>
<dbReference type="InterPro" id="IPR002840">
    <property type="entry name" value="PMDh-S-like_dom"/>
</dbReference>
<evidence type="ECO:0000313" key="5">
    <source>
        <dbReference type="EMBL" id="SVA03651.1"/>
    </source>
</evidence>
<dbReference type="AlphaFoldDB" id="A0A381SJX5"/>
<keyword evidence="2" id="KW-0456">Lyase</keyword>
<feature type="domain" description="Phosphomevalonate dehydratase small subunit-like" evidence="3">
    <location>
        <begin position="474"/>
        <end position="550"/>
    </location>
</feature>
<evidence type="ECO:0000259" key="3">
    <source>
        <dbReference type="Pfam" id="PF01989"/>
    </source>
</evidence>
<dbReference type="EMBL" id="UINC01003134">
    <property type="protein sequence ID" value="SVA03651.1"/>
    <property type="molecule type" value="Genomic_DNA"/>
</dbReference>
<dbReference type="InterPro" id="IPR007506">
    <property type="entry name" value="PMDh-L-like_dom"/>
</dbReference>
<proteinExistence type="predicted"/>
<keyword evidence="1" id="KW-0408">Iron</keyword>
<accession>A0A381SJX5</accession>
<dbReference type="Gene3D" id="3.50.30.10">
    <property type="entry name" value="Phosphohistidine domain"/>
    <property type="match status" value="1"/>
</dbReference>
<name>A0A381SJX5_9ZZZZ</name>
<evidence type="ECO:0008006" key="6">
    <source>
        <dbReference type="Google" id="ProtNLM"/>
    </source>
</evidence>
<feature type="domain" description="Phosphomevalonate dehydratase large subunit-like" evidence="4">
    <location>
        <begin position="16"/>
        <end position="412"/>
    </location>
</feature>
<dbReference type="Pfam" id="PF04412">
    <property type="entry name" value="AcnX"/>
    <property type="match status" value="1"/>
</dbReference>